<dbReference type="Pfam" id="PF01229">
    <property type="entry name" value="Glyco_hydro_39"/>
    <property type="match status" value="1"/>
</dbReference>
<evidence type="ECO:0000313" key="5">
    <source>
        <dbReference type="EMBL" id="SPO02010.1"/>
    </source>
</evidence>
<evidence type="ECO:0000256" key="2">
    <source>
        <dbReference type="ARBA" id="ARBA00022801"/>
    </source>
</evidence>
<organism evidence="5 6">
    <name type="scientific">Cephalotrichum gorgonifer</name>
    <dbReference type="NCBI Taxonomy" id="2041049"/>
    <lineage>
        <taxon>Eukaryota</taxon>
        <taxon>Fungi</taxon>
        <taxon>Dikarya</taxon>
        <taxon>Ascomycota</taxon>
        <taxon>Pezizomycotina</taxon>
        <taxon>Sordariomycetes</taxon>
        <taxon>Hypocreomycetidae</taxon>
        <taxon>Microascales</taxon>
        <taxon>Microascaceae</taxon>
        <taxon>Cephalotrichum</taxon>
    </lineage>
</organism>
<evidence type="ECO:0000259" key="4">
    <source>
        <dbReference type="Pfam" id="PF01229"/>
    </source>
</evidence>
<accession>A0AAE8SUS7</accession>
<evidence type="ECO:0000256" key="3">
    <source>
        <dbReference type="ARBA" id="ARBA00023295"/>
    </source>
</evidence>
<dbReference type="AlphaFoldDB" id="A0AAE8SUS7"/>
<evidence type="ECO:0000313" key="6">
    <source>
        <dbReference type="Proteomes" id="UP001187682"/>
    </source>
</evidence>
<dbReference type="GO" id="GO:0016798">
    <property type="term" value="F:hydrolase activity, acting on glycosyl bonds"/>
    <property type="evidence" value="ECO:0007669"/>
    <property type="project" value="UniProtKB-KW"/>
</dbReference>
<keyword evidence="2" id="KW-0378">Hydrolase</keyword>
<dbReference type="SUPFAM" id="SSF51445">
    <property type="entry name" value="(Trans)glycosidases"/>
    <property type="match status" value="1"/>
</dbReference>
<reference evidence="5" key="1">
    <citation type="submission" date="2018-03" db="EMBL/GenBank/DDBJ databases">
        <authorList>
            <person name="Guldener U."/>
        </authorList>
    </citation>
    <scope>NUCLEOTIDE SEQUENCE</scope>
</reference>
<dbReference type="InterPro" id="IPR017853">
    <property type="entry name" value="GH"/>
</dbReference>
<proteinExistence type="inferred from homology"/>
<comment type="similarity">
    <text evidence="1">Belongs to the glycosyl hydrolase 39 family.</text>
</comment>
<comment type="caution">
    <text evidence="5">The sequence shown here is derived from an EMBL/GenBank/DDBJ whole genome shotgun (WGS) entry which is preliminary data.</text>
</comment>
<name>A0AAE8SUS7_9PEZI</name>
<keyword evidence="6" id="KW-1185">Reference proteome</keyword>
<feature type="domain" description="Glycosyl hydrolases family 39 N-terminal catalytic" evidence="4">
    <location>
        <begin position="161"/>
        <end position="245"/>
    </location>
</feature>
<sequence>MKPTLSLILAASATAARLRRPGPAGAATVDLSSTRGPTRSLASGFLYGFPDNGTSPSTHIQPDLVTPLKPPASRAGGSQLPAPDLGWAVDGYDSYIGRFESALSNYRTTRMYGGDFILLVSDLWGSDGVDDSGGYYPGDNGEWEDAEAFWGQLLDDVVKNDMVEGLVFDIWNEPDIEQFWNRTFDQFLELYVRSHNFVREKLPELQICGPSFANSPALDDDHWSTLLTTIAENDIVPDIYSWHHIGGQGPDPAAADFATLLETHGLPERPIDVNEYAWPDQQNCAHTAWYISQLERNEMRGLRANWAMGPELHDFLANLVFKDGEEYKPTGEWYLYEYYVAMEGERAASAASEDGLFDAFAVVQEDGTVKIIAGTASVVEPYEISVSGLSALGLEEDGEVEVRTIRFDYEGIDVDTGGPVNLGSETLAYSGDTLSILLDPPNNSTGFAYEILGRK</sequence>
<evidence type="ECO:0000256" key="1">
    <source>
        <dbReference type="ARBA" id="ARBA00008875"/>
    </source>
</evidence>
<gene>
    <name evidence="5" type="ORF">DNG_04683</name>
</gene>
<dbReference type="Gene3D" id="3.20.20.80">
    <property type="entry name" value="Glycosidases"/>
    <property type="match status" value="1"/>
</dbReference>
<keyword evidence="3" id="KW-0326">Glycosidase</keyword>
<dbReference type="Proteomes" id="UP001187682">
    <property type="component" value="Unassembled WGS sequence"/>
</dbReference>
<dbReference type="EMBL" id="ONZQ02000005">
    <property type="protein sequence ID" value="SPO02010.1"/>
    <property type="molecule type" value="Genomic_DNA"/>
</dbReference>
<protein>
    <recommendedName>
        <fullName evidence="4">Glycosyl hydrolases family 39 N-terminal catalytic domain-containing protein</fullName>
    </recommendedName>
</protein>
<dbReference type="InterPro" id="IPR049166">
    <property type="entry name" value="GH39_cat"/>
</dbReference>